<dbReference type="InterPro" id="IPR008490">
    <property type="entry name" value="Transposase_InsH_N"/>
</dbReference>
<accession>Q67RD9</accession>
<evidence type="ECO:0000313" key="3">
    <source>
        <dbReference type="EMBL" id="BAD39754.1"/>
    </source>
</evidence>
<organism evidence="3 4">
    <name type="scientific">Symbiobacterium thermophilum (strain DSM 24528 / JCM 14929 / IAM 14863 / T)</name>
    <dbReference type="NCBI Taxonomy" id="292459"/>
    <lineage>
        <taxon>Bacteria</taxon>
        <taxon>Bacillati</taxon>
        <taxon>Bacillota</taxon>
        <taxon>Clostridia</taxon>
        <taxon>Eubacteriales</taxon>
        <taxon>Symbiobacteriaceae</taxon>
        <taxon>Symbiobacterium</taxon>
    </lineage>
</organism>
<proteinExistence type="predicted"/>
<reference evidence="3 4" key="1">
    <citation type="journal article" date="2004" name="Nucleic Acids Res.">
        <title>Genome sequence of Symbiobacterium thermophilum, an uncultivable bacterium that depends on microbial commensalism.</title>
        <authorList>
            <person name="Ueda K."/>
            <person name="Yamashita A."/>
            <person name="Ishikawa J."/>
            <person name="Shimada M."/>
            <person name="Watsuji T."/>
            <person name="Morimura K."/>
            <person name="Ikeda H."/>
            <person name="Hattori M."/>
            <person name="Beppu T."/>
        </authorList>
    </citation>
    <scope>NUCLEOTIDE SEQUENCE [LARGE SCALE GENOMIC DNA]</scope>
    <source>
        <strain evidence="4">T / IAM 14863</strain>
    </source>
</reference>
<name>Q67RD9_SYMTH</name>
<gene>
    <name evidence="3" type="ordered locus">STH769</name>
</gene>
<dbReference type="PANTHER" id="PTHR33408">
    <property type="entry name" value="TRANSPOSASE"/>
    <property type="match status" value="1"/>
</dbReference>
<evidence type="ECO:0000259" key="2">
    <source>
        <dbReference type="Pfam" id="PF13751"/>
    </source>
</evidence>
<keyword evidence="4" id="KW-1185">Reference proteome</keyword>
<dbReference type="NCBIfam" id="NF033551">
    <property type="entry name" value="transpos_IS1182"/>
    <property type="match status" value="1"/>
</dbReference>
<dbReference type="STRING" id="292459.STH769"/>
<dbReference type="EMBL" id="AP006840">
    <property type="protein sequence ID" value="BAD39754.1"/>
    <property type="molecule type" value="Genomic_DNA"/>
</dbReference>
<dbReference type="InterPro" id="IPR047629">
    <property type="entry name" value="IS1182_transpos"/>
</dbReference>
<dbReference type="Pfam" id="PF13751">
    <property type="entry name" value="DDE_Tnp_1_6"/>
    <property type="match status" value="1"/>
</dbReference>
<dbReference type="InterPro" id="IPR025668">
    <property type="entry name" value="Tnp_DDE_dom"/>
</dbReference>
<dbReference type="KEGG" id="sth:STH769"/>
<evidence type="ECO:0000313" key="4">
    <source>
        <dbReference type="Proteomes" id="UP000000417"/>
    </source>
</evidence>
<protein>
    <submittedName>
        <fullName evidence="3">Transposase</fullName>
    </submittedName>
</protein>
<feature type="domain" description="Transposase DDE" evidence="2">
    <location>
        <begin position="404"/>
        <end position="522"/>
    </location>
</feature>
<dbReference type="eggNOG" id="COG3039">
    <property type="taxonomic scope" value="Bacteria"/>
</dbReference>
<dbReference type="Pfam" id="PF05598">
    <property type="entry name" value="DUF772"/>
    <property type="match status" value="1"/>
</dbReference>
<dbReference type="Proteomes" id="UP000000417">
    <property type="component" value="Chromosome"/>
</dbReference>
<feature type="domain" description="Transposase InsH N-terminal" evidence="1">
    <location>
        <begin position="69"/>
        <end position="164"/>
    </location>
</feature>
<evidence type="ECO:0000259" key="1">
    <source>
        <dbReference type="Pfam" id="PF05598"/>
    </source>
</evidence>
<dbReference type="AlphaFoldDB" id="Q67RD9"/>
<sequence>MEAFPFLRFSAIEKTPAYAGVQVEDKIRVTPRGCPDFVVQWQHKQYLAVVNAVLREHGHAQRKYELVLIEDLVPQDHLLRKIQAILDTDFIRERTARFYSDRGRPAIDPVVLVKMELIAYLFGIRSDRRLVEEIRVNVAYRWFLGLGLTDPVPHFTTPGKNYSRRWKDSGLFEELFDHVVKQAIDAGYIDGRMIFTDSSHLKANANKRRIAKEGTKGVTLEDIARARERHLAARRAEREECAANDDTEDGLLAAVNADREAHGLKPLPERKEDPQPDLSVDEMTVSLTDPEAAMLRREGKPDGFHYLQHRTVDGRHGFILDVLVTSAAMTDAQVYPTCLSRVDRHGLKVEKVGVDAGYNTLEVLHLLSKRGIQAAVAHRRHPSPKELMGKWRFKYDASRDAYRCPAKQWLTYVTTNRDGYRVYRSDASVCASCPLLGQCTRSTTKQKVIHRHLYEHLREEAREFVKTDEGQRLAQRRRETVERSFADAKELHGLRYARYRGRKRVQHQCLVSALAQNLKKLALLESRRSSYALSA</sequence>
<dbReference type="HOGENOM" id="CLU_021293_2_1_9"/>